<dbReference type="Gene3D" id="3.40.50.300">
    <property type="entry name" value="P-loop containing nucleotide triphosphate hydrolases"/>
    <property type="match status" value="1"/>
</dbReference>
<dbReference type="AlphaFoldDB" id="A0AA39WJL7"/>
<reference evidence="4" key="1">
    <citation type="submission" date="2023-06" db="EMBL/GenBank/DDBJ databases">
        <title>Genome-scale phylogeny and comparative genomics of the fungal order Sordariales.</title>
        <authorList>
            <consortium name="Lawrence Berkeley National Laboratory"/>
            <person name="Hensen N."/>
            <person name="Bonometti L."/>
            <person name="Westerberg I."/>
            <person name="Brannstrom I.O."/>
            <person name="Guillou S."/>
            <person name="Cros-Aarteil S."/>
            <person name="Calhoun S."/>
            <person name="Haridas S."/>
            <person name="Kuo A."/>
            <person name="Mondo S."/>
            <person name="Pangilinan J."/>
            <person name="Riley R."/>
            <person name="Labutti K."/>
            <person name="Andreopoulos B."/>
            <person name="Lipzen A."/>
            <person name="Chen C."/>
            <person name="Yanf M."/>
            <person name="Daum C."/>
            <person name="Ng V."/>
            <person name="Clum A."/>
            <person name="Steindorff A."/>
            <person name="Ohm R."/>
            <person name="Martin F."/>
            <person name="Silar P."/>
            <person name="Natvig D."/>
            <person name="Lalanne C."/>
            <person name="Gautier V."/>
            <person name="Ament-Velasquez S.L."/>
            <person name="Kruys A."/>
            <person name="Hutchinson M.I."/>
            <person name="Powell A.J."/>
            <person name="Barry K."/>
            <person name="Miller A.N."/>
            <person name="Grigoriev I.V."/>
            <person name="Debuchy R."/>
            <person name="Gladieux P."/>
            <person name="Thoren M.H."/>
            <person name="Johannesson H."/>
        </authorList>
    </citation>
    <scope>NUCLEOTIDE SEQUENCE</scope>
    <source>
        <strain evidence="4">CBS 606.72</strain>
    </source>
</reference>
<evidence type="ECO:0000259" key="2">
    <source>
        <dbReference type="Pfam" id="PF24883"/>
    </source>
</evidence>
<dbReference type="Pfam" id="PF25053">
    <property type="entry name" value="DUF7791"/>
    <property type="match status" value="1"/>
</dbReference>
<evidence type="ECO:0000313" key="5">
    <source>
        <dbReference type="Proteomes" id="UP001175000"/>
    </source>
</evidence>
<sequence length="927" mass="104931">MDPVTIIGIAGSVVQFVSFAFQLISKTKDIHESAGRQSKETAKLDTVYNHLLTLSSKLEVSSKRYPKLELDEDDDLSTTVIAKHVFAINDLSLSCEADCQKLLDIVRKLQSVSASGGKWGSFRAAVATIWKSSELEDLEDRLQKTQTTLTLHICALTTHWHGMFDRQLRELRKEGLALDARQSTKLDSIAESLENIKLRVATARSSKHGGGFEPGDVESLGDQLSRLSLFRETAAREHLILKSLSFDSRPVRHSSIPAAYSRTFDWAFESEELNGSGSTTNGGSPTVELIDWLRGGQDIFWISGKPGSGKSTFMKFLADHPKTEEALARWASRNRLIIASHYFWSAGTAMQKSRQGLLQTLLYEIFRQLPGLIETACVERWPKTPEDINHEVWLLPELQRVVQRLADLDMEVKFCFFIDGLDEFEGDHVDFCRSLLDITKSPHIKLCVSSRSWNVFEDAFGRSQSSKLYMHELTHNDIRSYAERRLQEHPRWSELSAEVSNADCLIDQIAERAAGVFLWVFLVTGQLRNGLTEYDSFSDLQRRLERVPDDLEAFFRQILESVEPFYHQKMATTLLISLEATEPAPIAVYGFHDAEYEDPNYALKLHLEPLPKSQQAAKNKQTARRLSARCRGLLETTKGSKVEFLHRSVMDFLRTKGMTSFLSDKAPPTFNPHLSLIRAYTAYTKTTRFPQSIERTYFAEHTPSPFTSALREILAHAQVLDTTPHPEETLYPLLDELDTSIPQMERKSQIRINALGDNSNTALLVYRELILDSHLVNYLDYRLPLDADYFRPFKGPVLSNFVATLMGRCVDPGVVFEDSVRVMRCLLGNGCNPNEKYAAKQSGGMQMMTDVVRTPWKGTVRTPWEDLVAWPAGRCANTCCREMPVAKRESRRAALEEVLGMMLEHGADRSVWPGTETPEAISRRRCC</sequence>
<feature type="domain" description="Nephrocystin 3-like N-terminal" evidence="2">
    <location>
        <begin position="290"/>
        <end position="451"/>
    </location>
</feature>
<dbReference type="SUPFAM" id="SSF52540">
    <property type="entry name" value="P-loop containing nucleoside triphosphate hydrolases"/>
    <property type="match status" value="1"/>
</dbReference>
<protein>
    <recommendedName>
        <fullName evidence="6">NACHT domain-containing protein</fullName>
    </recommendedName>
</protein>
<proteinExistence type="predicted"/>
<evidence type="ECO:0000256" key="1">
    <source>
        <dbReference type="ARBA" id="ARBA00022737"/>
    </source>
</evidence>
<dbReference type="EMBL" id="JAULSU010000005">
    <property type="protein sequence ID" value="KAK0616515.1"/>
    <property type="molecule type" value="Genomic_DNA"/>
</dbReference>
<comment type="caution">
    <text evidence="4">The sequence shown here is derived from an EMBL/GenBank/DDBJ whole genome shotgun (WGS) entry which is preliminary data.</text>
</comment>
<feature type="domain" description="DUF7791" evidence="3">
    <location>
        <begin position="561"/>
        <end position="690"/>
    </location>
</feature>
<dbReference type="InterPro" id="IPR027417">
    <property type="entry name" value="P-loop_NTPase"/>
</dbReference>
<dbReference type="PANTHER" id="PTHR10039:SF5">
    <property type="entry name" value="NACHT DOMAIN-CONTAINING PROTEIN"/>
    <property type="match status" value="1"/>
</dbReference>
<dbReference type="InterPro" id="IPR056693">
    <property type="entry name" value="DUF7791"/>
</dbReference>
<name>A0AA39WJL7_9PEZI</name>
<gene>
    <name evidence="4" type="ORF">B0T14DRAFT_248479</name>
</gene>
<dbReference type="PANTHER" id="PTHR10039">
    <property type="entry name" value="AMELOGENIN"/>
    <property type="match status" value="1"/>
</dbReference>
<dbReference type="InterPro" id="IPR056884">
    <property type="entry name" value="NPHP3-like_N"/>
</dbReference>
<evidence type="ECO:0008006" key="6">
    <source>
        <dbReference type="Google" id="ProtNLM"/>
    </source>
</evidence>
<keyword evidence="5" id="KW-1185">Reference proteome</keyword>
<evidence type="ECO:0000259" key="3">
    <source>
        <dbReference type="Pfam" id="PF25053"/>
    </source>
</evidence>
<keyword evidence="1" id="KW-0677">Repeat</keyword>
<accession>A0AA39WJL7</accession>
<organism evidence="4 5">
    <name type="scientific">Immersiella caudata</name>
    <dbReference type="NCBI Taxonomy" id="314043"/>
    <lineage>
        <taxon>Eukaryota</taxon>
        <taxon>Fungi</taxon>
        <taxon>Dikarya</taxon>
        <taxon>Ascomycota</taxon>
        <taxon>Pezizomycotina</taxon>
        <taxon>Sordariomycetes</taxon>
        <taxon>Sordariomycetidae</taxon>
        <taxon>Sordariales</taxon>
        <taxon>Lasiosphaeriaceae</taxon>
        <taxon>Immersiella</taxon>
    </lineage>
</organism>
<dbReference type="Pfam" id="PF24883">
    <property type="entry name" value="NPHP3_N"/>
    <property type="match status" value="1"/>
</dbReference>
<evidence type="ECO:0000313" key="4">
    <source>
        <dbReference type="EMBL" id="KAK0616515.1"/>
    </source>
</evidence>
<dbReference type="Proteomes" id="UP001175000">
    <property type="component" value="Unassembled WGS sequence"/>
</dbReference>